<dbReference type="PANTHER" id="PTHR43790">
    <property type="entry name" value="CARBOHYDRATE TRANSPORT ATP-BINDING PROTEIN MG119-RELATED"/>
    <property type="match status" value="1"/>
</dbReference>
<dbReference type="EC" id="3.6.3.17" evidence="11"/>
<gene>
    <name evidence="11" type="primary">rbsA_2</name>
    <name evidence="11" type="ORF">Mal52_40180</name>
</gene>
<dbReference type="FunFam" id="3.40.50.300:FF:000127">
    <property type="entry name" value="Ribose import ATP-binding protein RbsA"/>
    <property type="match status" value="1"/>
</dbReference>
<evidence type="ECO:0000313" key="12">
    <source>
        <dbReference type="Proteomes" id="UP000319383"/>
    </source>
</evidence>
<keyword evidence="4" id="KW-0762">Sugar transport</keyword>
<dbReference type="KEGG" id="sdyn:Mal52_40180"/>
<keyword evidence="7 11" id="KW-0067">ATP-binding</keyword>
<evidence type="ECO:0000256" key="2">
    <source>
        <dbReference type="ARBA" id="ARBA00022448"/>
    </source>
</evidence>
<accession>A0A517ZSU8</accession>
<evidence type="ECO:0000256" key="5">
    <source>
        <dbReference type="ARBA" id="ARBA00022737"/>
    </source>
</evidence>
<dbReference type="CDD" id="cd03215">
    <property type="entry name" value="ABC_Carb_Monos_II"/>
    <property type="match status" value="1"/>
</dbReference>
<evidence type="ECO:0000313" key="11">
    <source>
        <dbReference type="EMBL" id="QDU45524.1"/>
    </source>
</evidence>
<dbReference type="CDD" id="cd03216">
    <property type="entry name" value="ABC_Carb_Monos_I"/>
    <property type="match status" value="1"/>
</dbReference>
<keyword evidence="9" id="KW-0472">Membrane</keyword>
<dbReference type="InterPro" id="IPR027417">
    <property type="entry name" value="P-loop_NTPase"/>
</dbReference>
<evidence type="ECO:0000256" key="9">
    <source>
        <dbReference type="ARBA" id="ARBA00023136"/>
    </source>
</evidence>
<dbReference type="Pfam" id="PF00005">
    <property type="entry name" value="ABC_tran"/>
    <property type="match status" value="2"/>
</dbReference>
<comment type="subcellular location">
    <subcellularLocation>
        <location evidence="1">Cell membrane</location>
        <topology evidence="1">Peripheral membrane protein</topology>
    </subcellularLocation>
</comment>
<dbReference type="SMART" id="SM00382">
    <property type="entry name" value="AAA"/>
    <property type="match status" value="2"/>
</dbReference>
<feature type="domain" description="ABC transporter" evidence="10">
    <location>
        <begin position="241"/>
        <end position="492"/>
    </location>
</feature>
<sequence length="494" mass="53602">MTAPLLHMTGISKRFGATQALSDVTIDVRAGRVTALIGENGAGKSTLMKVLSGAHRTDSGTMTLAGKPYAPQGPHDARLAGVSMIYQELNLAPELSIEDNIMLGQERKRRGLLDRPAQRRMVREALELLGHADLRPDIPVRNLSIAMQQLVEIARALVIDAKVIVFDEPTSSLTRHDVEHLFGVIRKLKASGIGVVYISHFLEEIREVCDDYAVLRDGRSVGHGNLSGTTDDDIVSLMVGRSVEELFPSVPHEPGEVILSLDNLSGKVSPQEVSLQLRRGEILGIAGLVGAGRTELLRCLFGLDAVTSGKVTIGGVSPPHSPAARIRAGLGLVSEDRKAEGLAQSRSIADNATYSQLQPYSRFGWLNLSRRREAMQHWMTRLNIKARSQDQAVQDLSGGNQQKVAIARVLHQNADVLLLDEPTRGIDVGTKAEIYRLMGEAAAAGKAVIFVSSYLTELLAVCDRVGVMSRGRLREIRNVADWTEEDVMSQAVSG</sequence>
<keyword evidence="12" id="KW-1185">Reference proteome</keyword>
<evidence type="ECO:0000256" key="6">
    <source>
        <dbReference type="ARBA" id="ARBA00022741"/>
    </source>
</evidence>
<dbReference type="SUPFAM" id="SSF52540">
    <property type="entry name" value="P-loop containing nucleoside triphosphate hydrolases"/>
    <property type="match status" value="2"/>
</dbReference>
<dbReference type="GO" id="GO:0016887">
    <property type="term" value="F:ATP hydrolysis activity"/>
    <property type="evidence" value="ECO:0007669"/>
    <property type="project" value="InterPro"/>
</dbReference>
<keyword evidence="3" id="KW-1003">Cell membrane</keyword>
<dbReference type="RefSeq" id="WP_145377978.1">
    <property type="nucleotide sequence ID" value="NZ_CP036276.1"/>
</dbReference>
<dbReference type="InterPro" id="IPR003593">
    <property type="entry name" value="AAA+_ATPase"/>
</dbReference>
<dbReference type="GO" id="GO:0005524">
    <property type="term" value="F:ATP binding"/>
    <property type="evidence" value="ECO:0007669"/>
    <property type="project" value="UniProtKB-KW"/>
</dbReference>
<dbReference type="PROSITE" id="PS50893">
    <property type="entry name" value="ABC_TRANSPORTER_2"/>
    <property type="match status" value="2"/>
</dbReference>
<name>A0A517ZSU8_9PLAN</name>
<evidence type="ECO:0000256" key="8">
    <source>
        <dbReference type="ARBA" id="ARBA00022967"/>
    </source>
</evidence>
<dbReference type="InterPro" id="IPR003439">
    <property type="entry name" value="ABC_transporter-like_ATP-bd"/>
</dbReference>
<keyword evidence="2" id="KW-0813">Transport</keyword>
<dbReference type="GO" id="GO:0005886">
    <property type="term" value="C:plasma membrane"/>
    <property type="evidence" value="ECO:0007669"/>
    <property type="project" value="UniProtKB-SubCell"/>
</dbReference>
<proteinExistence type="predicted"/>
<protein>
    <submittedName>
        <fullName evidence="11">Ribose import ATP-binding protein RbsA</fullName>
        <ecNumber evidence="11">3.6.3.17</ecNumber>
    </submittedName>
</protein>
<dbReference type="InterPro" id="IPR050107">
    <property type="entry name" value="ABC_carbohydrate_import_ATPase"/>
</dbReference>
<evidence type="ECO:0000256" key="3">
    <source>
        <dbReference type="ARBA" id="ARBA00022475"/>
    </source>
</evidence>
<dbReference type="PROSITE" id="PS00211">
    <property type="entry name" value="ABC_TRANSPORTER_1"/>
    <property type="match status" value="1"/>
</dbReference>
<keyword evidence="5" id="KW-0677">Repeat</keyword>
<evidence type="ECO:0000256" key="4">
    <source>
        <dbReference type="ARBA" id="ARBA00022597"/>
    </source>
</evidence>
<evidence type="ECO:0000256" key="7">
    <source>
        <dbReference type="ARBA" id="ARBA00022840"/>
    </source>
</evidence>
<keyword evidence="6" id="KW-0547">Nucleotide-binding</keyword>
<organism evidence="11 12">
    <name type="scientific">Symmachiella dynata</name>
    <dbReference type="NCBI Taxonomy" id="2527995"/>
    <lineage>
        <taxon>Bacteria</taxon>
        <taxon>Pseudomonadati</taxon>
        <taxon>Planctomycetota</taxon>
        <taxon>Planctomycetia</taxon>
        <taxon>Planctomycetales</taxon>
        <taxon>Planctomycetaceae</taxon>
        <taxon>Symmachiella</taxon>
    </lineage>
</organism>
<keyword evidence="11" id="KW-0378">Hydrolase</keyword>
<dbReference type="InterPro" id="IPR017871">
    <property type="entry name" value="ABC_transporter-like_CS"/>
</dbReference>
<dbReference type="Gene3D" id="3.40.50.300">
    <property type="entry name" value="P-loop containing nucleotide triphosphate hydrolases"/>
    <property type="match status" value="2"/>
</dbReference>
<reference evidence="11 12" key="1">
    <citation type="submission" date="2019-02" db="EMBL/GenBank/DDBJ databases">
        <title>Deep-cultivation of Planctomycetes and their phenomic and genomic characterization uncovers novel biology.</title>
        <authorList>
            <person name="Wiegand S."/>
            <person name="Jogler M."/>
            <person name="Boedeker C."/>
            <person name="Pinto D."/>
            <person name="Vollmers J."/>
            <person name="Rivas-Marin E."/>
            <person name="Kohn T."/>
            <person name="Peeters S.H."/>
            <person name="Heuer A."/>
            <person name="Rast P."/>
            <person name="Oberbeckmann S."/>
            <person name="Bunk B."/>
            <person name="Jeske O."/>
            <person name="Meyerdierks A."/>
            <person name="Storesund J.E."/>
            <person name="Kallscheuer N."/>
            <person name="Luecker S."/>
            <person name="Lage O.M."/>
            <person name="Pohl T."/>
            <person name="Merkel B.J."/>
            <person name="Hornburger P."/>
            <person name="Mueller R.-W."/>
            <person name="Bruemmer F."/>
            <person name="Labrenz M."/>
            <person name="Spormann A.M."/>
            <person name="Op den Camp H."/>
            <person name="Overmann J."/>
            <person name="Amann R."/>
            <person name="Jetten M.S.M."/>
            <person name="Mascher T."/>
            <person name="Medema M.H."/>
            <person name="Devos D.P."/>
            <person name="Kaster A.-K."/>
            <person name="Ovreas L."/>
            <person name="Rohde M."/>
            <person name="Galperin M.Y."/>
            <person name="Jogler C."/>
        </authorList>
    </citation>
    <scope>NUCLEOTIDE SEQUENCE [LARGE SCALE GENOMIC DNA]</scope>
    <source>
        <strain evidence="11 12">Mal52</strain>
    </source>
</reference>
<dbReference type="Proteomes" id="UP000319383">
    <property type="component" value="Chromosome"/>
</dbReference>
<dbReference type="PANTHER" id="PTHR43790:SF3">
    <property type="entry name" value="D-ALLOSE IMPORT ATP-BINDING PROTEIN ALSA-RELATED"/>
    <property type="match status" value="1"/>
</dbReference>
<feature type="domain" description="ABC transporter" evidence="10">
    <location>
        <begin position="6"/>
        <end position="242"/>
    </location>
</feature>
<dbReference type="EMBL" id="CP036276">
    <property type="protein sequence ID" value="QDU45524.1"/>
    <property type="molecule type" value="Genomic_DNA"/>
</dbReference>
<evidence type="ECO:0000259" key="10">
    <source>
        <dbReference type="PROSITE" id="PS50893"/>
    </source>
</evidence>
<evidence type="ECO:0000256" key="1">
    <source>
        <dbReference type="ARBA" id="ARBA00004202"/>
    </source>
</evidence>
<keyword evidence="8" id="KW-1278">Translocase</keyword>
<dbReference type="AlphaFoldDB" id="A0A517ZSU8"/>